<comment type="caution">
    <text evidence="1">The sequence shown here is derived from an EMBL/GenBank/DDBJ whole genome shotgun (WGS) entry which is preliminary data.</text>
</comment>
<dbReference type="PANTHER" id="PTHR34613:SF1">
    <property type="entry name" value="SLL6017 PROTEIN"/>
    <property type="match status" value="1"/>
</dbReference>
<accession>A0A543ISK4</accession>
<dbReference type="Proteomes" id="UP000319213">
    <property type="component" value="Unassembled WGS sequence"/>
</dbReference>
<proteinExistence type="predicted"/>
<dbReference type="EMBL" id="VFPQ01000001">
    <property type="protein sequence ID" value="TQM73569.1"/>
    <property type="molecule type" value="Genomic_DNA"/>
</dbReference>
<dbReference type="PANTHER" id="PTHR34613">
    <property type="entry name" value="SLL0800 PROTEIN"/>
    <property type="match status" value="1"/>
</dbReference>
<organism evidence="1 2">
    <name type="scientific">Thermopolyspora flexuosa</name>
    <dbReference type="NCBI Taxonomy" id="103836"/>
    <lineage>
        <taxon>Bacteria</taxon>
        <taxon>Bacillati</taxon>
        <taxon>Actinomycetota</taxon>
        <taxon>Actinomycetes</taxon>
        <taxon>Streptosporangiales</taxon>
        <taxon>Streptosporangiaceae</taxon>
        <taxon>Thermopolyspora</taxon>
    </lineage>
</organism>
<reference evidence="1 2" key="1">
    <citation type="submission" date="2019-06" db="EMBL/GenBank/DDBJ databases">
        <title>Sequencing the genomes of 1000 actinobacteria strains.</title>
        <authorList>
            <person name="Klenk H.-P."/>
        </authorList>
    </citation>
    <scope>NUCLEOTIDE SEQUENCE [LARGE SCALE GENOMIC DNA]</scope>
    <source>
        <strain evidence="1 2">DSM 43186</strain>
    </source>
</reference>
<keyword evidence="2" id="KW-1185">Reference proteome</keyword>
<evidence type="ECO:0000313" key="2">
    <source>
        <dbReference type="Proteomes" id="UP000319213"/>
    </source>
</evidence>
<protein>
    <submittedName>
        <fullName evidence="1">Uncharacterized protein</fullName>
    </submittedName>
</protein>
<gene>
    <name evidence="1" type="ORF">FHX40_0217</name>
</gene>
<dbReference type="RefSeq" id="WP_142257865.1">
    <property type="nucleotide sequence ID" value="NZ_BMPV01000004.1"/>
</dbReference>
<dbReference type="OrthoDB" id="3207839at2"/>
<dbReference type="AlphaFoldDB" id="A0A543ISK4"/>
<evidence type="ECO:0000313" key="1">
    <source>
        <dbReference type="EMBL" id="TQM73569.1"/>
    </source>
</evidence>
<sequence>MPSPRHDALNKLVREHPHLPIRLLREIGGIDLPVGGRLSVGPGDLRDRISRELHADTVVFCGPLQDRWYSVIVEVETHMSEDKLRQTAVAANILWLETRKPVYVVFLTPDPDAARFTKAVQVGDGCVSVTITPVIAGPGEIPVLTSPEAMADDLLMAALSVMAHGHRREVTEAFVKLLGDLPADDATSLFGYTIDMAGPEARRRLEETVSVYVPKHSPWAQNLYREGETAGFAKGETAGFAKGEAAGFAKGEAAGLAKGEAASVLTILRHRGIDVPPEREQQIKDCTDRDRLDLWLRRALDATHIDDLFDDTTEPQSSS</sequence>
<name>A0A543ISK4_9ACTN</name>